<dbReference type="SUPFAM" id="SSF50199">
    <property type="entry name" value="Staphylococcal nuclease"/>
    <property type="match status" value="1"/>
</dbReference>
<keyword evidence="1" id="KW-0732">Signal</keyword>
<dbReference type="Proteomes" id="UP000095463">
    <property type="component" value="Unassembled WGS sequence"/>
</dbReference>
<dbReference type="AlphaFoldDB" id="A0A1E5XLM6"/>
<proteinExistence type="predicted"/>
<gene>
    <name evidence="2" type="ORF">VW23_026030</name>
</gene>
<evidence type="ECO:0000313" key="3">
    <source>
        <dbReference type="Proteomes" id="UP000095463"/>
    </source>
</evidence>
<organism evidence="2 3">
    <name type="scientific">Devosia insulae DS-56</name>
    <dbReference type="NCBI Taxonomy" id="1116389"/>
    <lineage>
        <taxon>Bacteria</taxon>
        <taxon>Pseudomonadati</taxon>
        <taxon>Pseudomonadota</taxon>
        <taxon>Alphaproteobacteria</taxon>
        <taxon>Hyphomicrobiales</taxon>
        <taxon>Devosiaceae</taxon>
        <taxon>Devosia</taxon>
    </lineage>
</organism>
<dbReference type="EMBL" id="LAJE02000285">
    <property type="protein sequence ID" value="OEO29479.1"/>
    <property type="molecule type" value="Genomic_DNA"/>
</dbReference>
<feature type="chain" id="PRO_5009190256" description="Nuclease" evidence="1">
    <location>
        <begin position="22"/>
        <end position="131"/>
    </location>
</feature>
<feature type="signal peptide" evidence="1">
    <location>
        <begin position="1"/>
        <end position="21"/>
    </location>
</feature>
<evidence type="ECO:0000256" key="1">
    <source>
        <dbReference type="SAM" id="SignalP"/>
    </source>
</evidence>
<accession>A0A1E5XLM6</accession>
<reference evidence="2 3" key="1">
    <citation type="journal article" date="2015" name="Genome Announc.">
        <title>Genome Assemblies of Three Soil-Associated Devosia species: D. insulae, D. limi, and D. soli.</title>
        <authorList>
            <person name="Hassan Y.I."/>
            <person name="Lepp D."/>
            <person name="Zhou T."/>
        </authorList>
    </citation>
    <scope>NUCLEOTIDE SEQUENCE [LARGE SCALE GENOMIC DNA]</scope>
    <source>
        <strain evidence="2 3">DS-56</strain>
    </source>
</reference>
<name>A0A1E5XLM6_9HYPH</name>
<dbReference type="Gene3D" id="2.40.50.90">
    <property type="match status" value="1"/>
</dbReference>
<dbReference type="InterPro" id="IPR035437">
    <property type="entry name" value="SNase_OB-fold_sf"/>
</dbReference>
<protein>
    <recommendedName>
        <fullName evidence="4">Nuclease</fullName>
    </recommendedName>
</protein>
<evidence type="ECO:0008006" key="4">
    <source>
        <dbReference type="Google" id="ProtNLM"/>
    </source>
</evidence>
<dbReference type="RefSeq" id="WP_069911362.1">
    <property type="nucleotide sequence ID" value="NZ_LAJE02000285.1"/>
</dbReference>
<dbReference type="OrthoDB" id="7469880at2"/>
<sequence length="131" mass="14074">MRAAIALLMLPLLAAPLPAHAEDAGFMLCEALPHQTCVWSGDSFYLRGKLVRLADAVTPGRYTSACPNASQLSWRSALRLRDLLNTAPFEIGDPDGSELAEVSRDGQSLGAQLIAEGLARARTPEAPNWCE</sequence>
<evidence type="ECO:0000313" key="2">
    <source>
        <dbReference type="EMBL" id="OEO29479.1"/>
    </source>
</evidence>
<comment type="caution">
    <text evidence="2">The sequence shown here is derived from an EMBL/GenBank/DDBJ whole genome shotgun (WGS) entry which is preliminary data.</text>
</comment>
<keyword evidence="3" id="KW-1185">Reference proteome</keyword>